<dbReference type="Proteomes" id="UP000278792">
    <property type="component" value="Unassembled WGS sequence"/>
</dbReference>
<comment type="similarity">
    <text evidence="1">Belongs to the LysR transcriptional regulatory family.</text>
</comment>
<evidence type="ECO:0000313" key="7">
    <source>
        <dbReference type="Proteomes" id="UP000278792"/>
    </source>
</evidence>
<evidence type="ECO:0000256" key="2">
    <source>
        <dbReference type="ARBA" id="ARBA00023015"/>
    </source>
</evidence>
<dbReference type="FunFam" id="3.40.190.290:FF:000001">
    <property type="entry name" value="Transcriptional regulator, LysR family"/>
    <property type="match status" value="1"/>
</dbReference>
<dbReference type="PROSITE" id="PS50931">
    <property type="entry name" value="HTH_LYSR"/>
    <property type="match status" value="1"/>
</dbReference>
<evidence type="ECO:0000313" key="6">
    <source>
        <dbReference type="EMBL" id="ROV62209.1"/>
    </source>
</evidence>
<proteinExistence type="inferred from homology"/>
<dbReference type="AlphaFoldDB" id="A0A3N3E6K1"/>
<gene>
    <name evidence="6" type="ORF">EGH82_02310</name>
</gene>
<keyword evidence="4" id="KW-0804">Transcription</keyword>
<dbReference type="InterPro" id="IPR005119">
    <property type="entry name" value="LysR_subst-bd"/>
</dbReference>
<evidence type="ECO:0000259" key="5">
    <source>
        <dbReference type="PROSITE" id="PS50931"/>
    </source>
</evidence>
<dbReference type="SUPFAM" id="SSF53850">
    <property type="entry name" value="Periplasmic binding protein-like II"/>
    <property type="match status" value="1"/>
</dbReference>
<dbReference type="GO" id="GO:0003700">
    <property type="term" value="F:DNA-binding transcription factor activity"/>
    <property type="evidence" value="ECO:0007669"/>
    <property type="project" value="InterPro"/>
</dbReference>
<dbReference type="PANTHER" id="PTHR30537:SF80">
    <property type="entry name" value="TRANSCRIPTIONAL REGULATOR"/>
    <property type="match status" value="1"/>
</dbReference>
<keyword evidence="2" id="KW-0805">Transcription regulation</keyword>
<organism evidence="6 7">
    <name type="scientific">Vibrio ponticus</name>
    <dbReference type="NCBI Taxonomy" id="265668"/>
    <lineage>
        <taxon>Bacteria</taxon>
        <taxon>Pseudomonadati</taxon>
        <taxon>Pseudomonadota</taxon>
        <taxon>Gammaproteobacteria</taxon>
        <taxon>Vibrionales</taxon>
        <taxon>Vibrionaceae</taxon>
        <taxon>Vibrio</taxon>
    </lineage>
</organism>
<dbReference type="Gene3D" id="1.10.10.10">
    <property type="entry name" value="Winged helix-like DNA-binding domain superfamily/Winged helix DNA-binding domain"/>
    <property type="match status" value="1"/>
</dbReference>
<evidence type="ECO:0000256" key="1">
    <source>
        <dbReference type="ARBA" id="ARBA00009437"/>
    </source>
</evidence>
<dbReference type="Pfam" id="PF00126">
    <property type="entry name" value="HTH_1"/>
    <property type="match status" value="1"/>
</dbReference>
<dbReference type="InterPro" id="IPR036388">
    <property type="entry name" value="WH-like_DNA-bd_sf"/>
</dbReference>
<dbReference type="PANTHER" id="PTHR30537">
    <property type="entry name" value="HTH-TYPE TRANSCRIPTIONAL REGULATOR"/>
    <property type="match status" value="1"/>
</dbReference>
<protein>
    <submittedName>
        <fullName evidence="6">LysR family transcriptional regulator</fullName>
    </submittedName>
</protein>
<dbReference type="InterPro" id="IPR000847">
    <property type="entry name" value="LysR_HTH_N"/>
</dbReference>
<accession>A0A3N3E6K1</accession>
<dbReference type="EMBL" id="RKIK01000003">
    <property type="protein sequence ID" value="ROV62209.1"/>
    <property type="molecule type" value="Genomic_DNA"/>
</dbReference>
<evidence type="ECO:0000256" key="4">
    <source>
        <dbReference type="ARBA" id="ARBA00023163"/>
    </source>
</evidence>
<dbReference type="Pfam" id="PF03466">
    <property type="entry name" value="LysR_substrate"/>
    <property type="match status" value="1"/>
</dbReference>
<dbReference type="SUPFAM" id="SSF46785">
    <property type="entry name" value="Winged helix' DNA-binding domain"/>
    <property type="match status" value="1"/>
</dbReference>
<dbReference type="Gene3D" id="3.40.190.290">
    <property type="match status" value="1"/>
</dbReference>
<feature type="domain" description="HTH lysR-type" evidence="5">
    <location>
        <begin position="1"/>
        <end position="59"/>
    </location>
</feature>
<comment type="caution">
    <text evidence="6">The sequence shown here is derived from an EMBL/GenBank/DDBJ whole genome shotgun (WGS) entry which is preliminary data.</text>
</comment>
<dbReference type="CDD" id="cd08422">
    <property type="entry name" value="PBP2_CrgA_like"/>
    <property type="match status" value="1"/>
</dbReference>
<dbReference type="InterPro" id="IPR036390">
    <property type="entry name" value="WH_DNA-bd_sf"/>
</dbReference>
<dbReference type="RefSeq" id="WP_123780341.1">
    <property type="nucleotide sequence ID" value="NZ_RKIK01000003.1"/>
</dbReference>
<dbReference type="PRINTS" id="PR00039">
    <property type="entry name" value="HTHLYSR"/>
</dbReference>
<keyword evidence="3" id="KW-0238">DNA-binding</keyword>
<name>A0A3N3E6K1_9VIBR</name>
<dbReference type="GO" id="GO:0003677">
    <property type="term" value="F:DNA binding"/>
    <property type="evidence" value="ECO:0007669"/>
    <property type="project" value="UniProtKB-KW"/>
</dbReference>
<evidence type="ECO:0000256" key="3">
    <source>
        <dbReference type="ARBA" id="ARBA00023125"/>
    </source>
</evidence>
<dbReference type="InterPro" id="IPR058163">
    <property type="entry name" value="LysR-type_TF_proteobact-type"/>
</dbReference>
<dbReference type="FunFam" id="1.10.10.10:FF:000001">
    <property type="entry name" value="LysR family transcriptional regulator"/>
    <property type="match status" value="1"/>
</dbReference>
<sequence length="295" mass="33118">MDQLGAMRAFVRVVQTGSFSATGRELNTTQTTISKKVAALESKLGVKLLTRSSRDHALTPAGTQYYETCVLILNELDEAEAKARSEVALPQGTIRIAAPIAFGRLVIAPIIAEFFERYPDIQVDLSLSDKHIDMISEGIDVAIRAKQLEDSSLVARHLFENRMLLIASPEYLAKWGVPSKPEQLKQHNCLVYSRLQSLNVWHFERQGKTYSVPVSGNFKSDNGDVLLEVALNHMGIVQMPIWMVEQHLADGRLKQVLAGYDGQNLPFNAIYPRSRYVPLKVRCFVDFLKQKIADY</sequence>
<reference evidence="6 7" key="1">
    <citation type="submission" date="2018-11" db="EMBL/GenBank/DDBJ databases">
        <title>Vibrio ponticus strain CAIM 1751 pathogenic for the snapper Lutjanus guttatus.</title>
        <authorList>
            <person name="Soto-Rodriguez S."/>
            <person name="Lozano-Olvera R."/>
            <person name="Gomez-Gil B."/>
        </authorList>
    </citation>
    <scope>NUCLEOTIDE SEQUENCE [LARGE SCALE GENOMIC DNA]</scope>
    <source>
        <strain evidence="6 7">CAIM 1751</strain>
    </source>
</reference>